<name>A0A401RJG3_CHIPU</name>
<accession>A0A401RJG3</accession>
<dbReference type="EMBL" id="BEZZ01008566">
    <property type="protein sequence ID" value="GCC18264.1"/>
    <property type="molecule type" value="Genomic_DNA"/>
</dbReference>
<reference evidence="1 2" key="1">
    <citation type="journal article" date="2018" name="Nat. Ecol. Evol.">
        <title>Shark genomes provide insights into elasmobranch evolution and the origin of vertebrates.</title>
        <authorList>
            <person name="Hara Y"/>
            <person name="Yamaguchi K"/>
            <person name="Onimaru K"/>
            <person name="Kadota M"/>
            <person name="Koyanagi M"/>
            <person name="Keeley SD"/>
            <person name="Tatsumi K"/>
            <person name="Tanaka K"/>
            <person name="Motone F"/>
            <person name="Kageyama Y"/>
            <person name="Nozu R"/>
            <person name="Adachi N"/>
            <person name="Nishimura O"/>
            <person name="Nakagawa R"/>
            <person name="Tanegashima C"/>
            <person name="Kiyatake I"/>
            <person name="Matsumoto R"/>
            <person name="Murakumo K"/>
            <person name="Nishida K"/>
            <person name="Terakita A"/>
            <person name="Kuratani S"/>
            <person name="Sato K"/>
            <person name="Hyodo S Kuraku.S."/>
        </authorList>
    </citation>
    <scope>NUCLEOTIDE SEQUENCE [LARGE SCALE GENOMIC DNA]</scope>
</reference>
<dbReference type="Proteomes" id="UP000287033">
    <property type="component" value="Unassembled WGS sequence"/>
</dbReference>
<feature type="non-terminal residue" evidence="1">
    <location>
        <position position="1"/>
    </location>
</feature>
<protein>
    <submittedName>
        <fullName evidence="1">Uncharacterized protein</fullName>
    </submittedName>
</protein>
<evidence type="ECO:0000313" key="1">
    <source>
        <dbReference type="EMBL" id="GCC18264.1"/>
    </source>
</evidence>
<dbReference type="SUPFAM" id="SSF57903">
    <property type="entry name" value="FYVE/PHD zinc finger"/>
    <property type="match status" value="1"/>
</dbReference>
<proteinExistence type="predicted"/>
<dbReference type="OrthoDB" id="10033786at2759"/>
<gene>
    <name evidence="1" type="ORF">chiPu_0022527</name>
</gene>
<evidence type="ECO:0000313" key="2">
    <source>
        <dbReference type="Proteomes" id="UP000287033"/>
    </source>
</evidence>
<sequence>YHQECHAPKIEPDEQILPAWICRSCIFAVATKKGGALKKGPYAKAMQAMKRVLPYQLRTLEWDSQHLANQQQCYCYCGGPGE</sequence>
<dbReference type="AlphaFoldDB" id="A0A401RJG3"/>
<dbReference type="InterPro" id="IPR011011">
    <property type="entry name" value="Znf_FYVE_PHD"/>
</dbReference>
<organism evidence="1 2">
    <name type="scientific">Chiloscyllium punctatum</name>
    <name type="common">Brownbanded bambooshark</name>
    <name type="synonym">Hemiscyllium punctatum</name>
    <dbReference type="NCBI Taxonomy" id="137246"/>
    <lineage>
        <taxon>Eukaryota</taxon>
        <taxon>Metazoa</taxon>
        <taxon>Chordata</taxon>
        <taxon>Craniata</taxon>
        <taxon>Vertebrata</taxon>
        <taxon>Chondrichthyes</taxon>
        <taxon>Elasmobranchii</taxon>
        <taxon>Galeomorphii</taxon>
        <taxon>Galeoidea</taxon>
        <taxon>Orectolobiformes</taxon>
        <taxon>Hemiscylliidae</taxon>
        <taxon>Chiloscyllium</taxon>
    </lineage>
</organism>
<keyword evidence="2" id="KW-1185">Reference proteome</keyword>
<dbReference type="STRING" id="137246.A0A401RJG3"/>
<comment type="caution">
    <text evidence="1">The sequence shown here is derived from an EMBL/GenBank/DDBJ whole genome shotgun (WGS) entry which is preliminary data.</text>
</comment>